<evidence type="ECO:0000256" key="2">
    <source>
        <dbReference type="ARBA" id="ARBA00023239"/>
    </source>
</evidence>
<dbReference type="PANTHER" id="PTHR16943">
    <property type="entry name" value="2-METHYLCITRATE DEHYDRATASE-RELATED"/>
    <property type="match status" value="1"/>
</dbReference>
<reference evidence="5 6" key="1">
    <citation type="journal article" date="2011" name="Proc. Natl. Acad. Sci. U.S.A.">
        <title>Evolutionary erosion of yeast sex chromosomes by mating-type switching accidents.</title>
        <authorList>
            <person name="Gordon J.L."/>
            <person name="Armisen D."/>
            <person name="Proux-Wera E."/>
            <person name="Oheigeartaigh S.S."/>
            <person name="Byrne K.P."/>
            <person name="Wolfe K.H."/>
        </authorList>
    </citation>
    <scope>NUCLEOTIDE SEQUENCE [LARGE SCALE GENOMIC DNA]</scope>
    <source>
        <strain evidence="6">ATCC 10597 / BCRC 20456 / CBS 421 / NBRC 0211 / NRRL Y-12639</strain>
    </source>
</reference>
<dbReference type="Gene3D" id="1.10.4100.10">
    <property type="entry name" value="2-methylcitrate dehydratase PrpD"/>
    <property type="match status" value="1"/>
</dbReference>
<feature type="domain" description="MmgE/PrpD N-terminal" evidence="3">
    <location>
        <begin position="57"/>
        <end position="311"/>
    </location>
</feature>
<dbReference type="SUPFAM" id="SSF103378">
    <property type="entry name" value="2-methylcitrate dehydratase PrpD"/>
    <property type="match status" value="1"/>
</dbReference>
<evidence type="ECO:0000313" key="6">
    <source>
        <dbReference type="Proteomes" id="UP000000689"/>
    </source>
</evidence>
<dbReference type="RefSeq" id="XP_003668488.1">
    <property type="nucleotide sequence ID" value="XM_003668440.1"/>
</dbReference>
<evidence type="ECO:0000259" key="4">
    <source>
        <dbReference type="Pfam" id="PF19305"/>
    </source>
</evidence>
<dbReference type="InterPro" id="IPR012705">
    <property type="entry name" value="2Me_IsoCit_deHydtase_PrpD"/>
</dbReference>
<dbReference type="STRING" id="1071378.G0W634"/>
<dbReference type="Pfam" id="PF19305">
    <property type="entry name" value="MmgE_PrpD_C"/>
    <property type="match status" value="1"/>
</dbReference>
<dbReference type="InterPro" id="IPR045337">
    <property type="entry name" value="MmgE_PrpD_C"/>
</dbReference>
<evidence type="ECO:0000256" key="1">
    <source>
        <dbReference type="ARBA" id="ARBA00006174"/>
    </source>
</evidence>
<sequence length="531" mass="59648">MLRFSTKFQYSSTTCSYISKLVTFSSVRGNIKQYTTEASNTAPKLTNNRPEPDKVLQDIAHYVHNISIDSQLAKDTAKLCLLDTLGCGLAALKYPHVQDIIKPIVPGTVIPNGTKVFGTNYVTDPVRGAFVVGTLIRWLDFNDCWLAKEWGHPSDNLGGILPVADYMTRLYRASNGKEGKVFSVDDILECMIKAHEIQGIIALDNSLNEVGLDHVALVKIATTAVVSKMLQLSEEQTIEAVSHAFVDGQPLRTYRHAPNTGSRKSWAAGDAVSRAVNLAFMVKNAGIGTIHSVLTARKWGVYDVLFNGKPFIFDQKKEYGSYVMENVLFKISFPAEFHAQTAVEAGMKAHRVLLDNGRTYKDIKSVRIRTQQPAIDIIDKVGPLYNYADRDHCIQYMTTIPLIYGRLEADDYMDAVALLADIDVLRNKIYCIKDAEFTKDYYNPEKRSIANALLVELNDGTFLDEIVVEYPIGHKFRREEGIPLLLKKFRNHLSTYSHYSPGKADEIYRLSMSPEFGEMAIDHYIDQYCIT</sequence>
<dbReference type="InterPro" id="IPR045336">
    <property type="entry name" value="MmgE_PrpD_N"/>
</dbReference>
<dbReference type="GO" id="GO:0019679">
    <property type="term" value="P:propionate metabolic process, methylcitrate cycle"/>
    <property type="evidence" value="ECO:0007669"/>
    <property type="project" value="InterPro"/>
</dbReference>
<dbReference type="InterPro" id="IPR042188">
    <property type="entry name" value="MmgE/PrpD_sf_2"/>
</dbReference>
<dbReference type="Pfam" id="PF03972">
    <property type="entry name" value="MmgE_PrpD_N"/>
    <property type="match status" value="1"/>
</dbReference>
<comment type="similarity">
    <text evidence="1">Belongs to the PrpD family.</text>
</comment>
<accession>G0W634</accession>
<dbReference type="InterPro" id="IPR005656">
    <property type="entry name" value="MmgE_PrpD"/>
</dbReference>
<dbReference type="Gene3D" id="3.30.1330.120">
    <property type="entry name" value="2-methylcitrate dehydratase PrpD"/>
    <property type="match status" value="1"/>
</dbReference>
<dbReference type="GeneID" id="11498118"/>
<evidence type="ECO:0000313" key="5">
    <source>
        <dbReference type="EMBL" id="CCD23245.1"/>
    </source>
</evidence>
<dbReference type="OrthoDB" id="10055203at2759"/>
<dbReference type="PANTHER" id="PTHR16943:SF16">
    <property type="entry name" value="2-METHYLCITRATE DEHYDRATASE-RELATED"/>
    <property type="match status" value="1"/>
</dbReference>
<dbReference type="GO" id="GO:0047547">
    <property type="term" value="F:2-methylcitrate dehydratase activity"/>
    <property type="evidence" value="ECO:0007669"/>
    <property type="project" value="InterPro"/>
</dbReference>
<dbReference type="AlphaFoldDB" id="G0W634"/>
<keyword evidence="2" id="KW-0456">Lyase</keyword>
<evidence type="ECO:0008006" key="7">
    <source>
        <dbReference type="Google" id="ProtNLM"/>
    </source>
</evidence>
<dbReference type="OMA" id="DHSVMYI"/>
<dbReference type="KEGG" id="ndi:NDAI_0B02100"/>
<dbReference type="FunFam" id="3.30.1330.120:FF:000001">
    <property type="entry name" value="2-methylcitrate dehydratase"/>
    <property type="match status" value="1"/>
</dbReference>
<dbReference type="EMBL" id="HE580268">
    <property type="protein sequence ID" value="CCD23245.1"/>
    <property type="molecule type" value="Genomic_DNA"/>
</dbReference>
<name>G0W634_NAUDC</name>
<keyword evidence="6" id="KW-1185">Reference proteome</keyword>
<dbReference type="GO" id="GO:0005739">
    <property type="term" value="C:mitochondrion"/>
    <property type="evidence" value="ECO:0007669"/>
    <property type="project" value="TreeGrafter"/>
</dbReference>
<dbReference type="NCBIfam" id="NF006943">
    <property type="entry name" value="PRK09425.1"/>
    <property type="match status" value="1"/>
</dbReference>
<dbReference type="Proteomes" id="UP000000689">
    <property type="component" value="Chromosome 2"/>
</dbReference>
<dbReference type="eggNOG" id="ENOG502QPZI">
    <property type="taxonomic scope" value="Eukaryota"/>
</dbReference>
<dbReference type="HOGENOM" id="CLU_021803_1_0_1"/>
<organism evidence="5 6">
    <name type="scientific">Naumovozyma dairenensis (strain ATCC 10597 / BCRC 20456 / CBS 421 / NBRC 0211 / NRRL Y-12639)</name>
    <name type="common">Saccharomyces dairenensis</name>
    <dbReference type="NCBI Taxonomy" id="1071378"/>
    <lineage>
        <taxon>Eukaryota</taxon>
        <taxon>Fungi</taxon>
        <taxon>Dikarya</taxon>
        <taxon>Ascomycota</taxon>
        <taxon>Saccharomycotina</taxon>
        <taxon>Saccharomycetes</taxon>
        <taxon>Saccharomycetales</taxon>
        <taxon>Saccharomycetaceae</taxon>
        <taxon>Naumovozyma</taxon>
    </lineage>
</organism>
<dbReference type="GO" id="GO:0051537">
    <property type="term" value="F:2 iron, 2 sulfur cluster binding"/>
    <property type="evidence" value="ECO:0007669"/>
    <property type="project" value="InterPro"/>
</dbReference>
<feature type="domain" description="MmgE/PrpD C-terminal" evidence="4">
    <location>
        <begin position="333"/>
        <end position="507"/>
    </location>
</feature>
<gene>
    <name evidence="5" type="primary">NDAI0B02100</name>
    <name evidence="5" type="ordered locus">NDAI_0B02100</name>
</gene>
<dbReference type="NCBIfam" id="TIGR02330">
    <property type="entry name" value="prpD"/>
    <property type="match status" value="1"/>
</dbReference>
<dbReference type="InterPro" id="IPR036148">
    <property type="entry name" value="MmgE/PrpD_sf"/>
</dbReference>
<evidence type="ECO:0000259" key="3">
    <source>
        <dbReference type="Pfam" id="PF03972"/>
    </source>
</evidence>
<proteinExistence type="inferred from homology"/>
<dbReference type="InterPro" id="IPR042183">
    <property type="entry name" value="MmgE/PrpD_sf_1"/>
</dbReference>
<protein>
    <recommendedName>
        <fullName evidence="7">2-methylcitrate dehydratase</fullName>
    </recommendedName>
</protein>